<dbReference type="GO" id="GO:0005546">
    <property type="term" value="F:phosphatidylinositol-4,5-bisphosphate binding"/>
    <property type="evidence" value="ECO:0007669"/>
    <property type="project" value="InterPro"/>
</dbReference>
<comment type="caution">
    <text evidence="6">The sequence shown here is derived from an EMBL/GenBank/DDBJ whole genome shotgun (WGS) entry which is preliminary data.</text>
</comment>
<keyword evidence="2 4" id="KW-0813">Transport</keyword>
<keyword evidence="7" id="KW-1185">Reference proteome</keyword>
<comment type="subcellular location">
    <subcellularLocation>
        <location evidence="4">Bud</location>
    </subcellularLocation>
    <subcellularLocation>
        <location evidence="4">Bud neck</location>
    </subcellularLocation>
</comment>
<dbReference type="InterPro" id="IPR016159">
    <property type="entry name" value="Cullin_repeat-like_dom_sf"/>
</dbReference>
<gene>
    <name evidence="6" type="ORF">PPACK8108_LOCUS20016</name>
</gene>
<dbReference type="InterPro" id="IPR046364">
    <property type="entry name" value="Exo70_C"/>
</dbReference>
<dbReference type="SUPFAM" id="SSF74788">
    <property type="entry name" value="Cullin repeat-like"/>
    <property type="match status" value="1"/>
</dbReference>
<dbReference type="PANTHER" id="PTHR12542:SF41">
    <property type="entry name" value="EXOCYST COMPLEX COMPONENT 7"/>
    <property type="match status" value="1"/>
</dbReference>
<dbReference type="GO" id="GO:0005935">
    <property type="term" value="C:cellular bud neck"/>
    <property type="evidence" value="ECO:0007669"/>
    <property type="project" value="UniProtKB-SubCell"/>
</dbReference>
<evidence type="ECO:0000313" key="7">
    <source>
        <dbReference type="Proteomes" id="UP001153365"/>
    </source>
</evidence>
<organism evidence="6 7">
    <name type="scientific">Phakopsora pachyrhizi</name>
    <name type="common">Asian soybean rust disease fungus</name>
    <dbReference type="NCBI Taxonomy" id="170000"/>
    <lineage>
        <taxon>Eukaryota</taxon>
        <taxon>Fungi</taxon>
        <taxon>Dikarya</taxon>
        <taxon>Basidiomycota</taxon>
        <taxon>Pucciniomycotina</taxon>
        <taxon>Pucciniomycetes</taxon>
        <taxon>Pucciniales</taxon>
        <taxon>Phakopsoraceae</taxon>
        <taxon>Phakopsora</taxon>
    </lineage>
</organism>
<evidence type="ECO:0000313" key="6">
    <source>
        <dbReference type="EMBL" id="CAH7685484.1"/>
    </source>
</evidence>
<proteinExistence type="inferred from homology"/>
<evidence type="ECO:0000256" key="3">
    <source>
        <dbReference type="ARBA" id="ARBA00022483"/>
    </source>
</evidence>
<dbReference type="Gene3D" id="1.20.1280.170">
    <property type="entry name" value="Exocyst complex component Exo70"/>
    <property type="match status" value="1"/>
</dbReference>
<dbReference type="Pfam" id="PF03081">
    <property type="entry name" value="Exo70_C"/>
    <property type="match status" value="1"/>
</dbReference>
<evidence type="ECO:0000256" key="2">
    <source>
        <dbReference type="ARBA" id="ARBA00022448"/>
    </source>
</evidence>
<accession>A0AAV0BDX3</accession>
<dbReference type="EMBL" id="CALTRL010005724">
    <property type="protein sequence ID" value="CAH7685484.1"/>
    <property type="molecule type" value="Genomic_DNA"/>
</dbReference>
<keyword evidence="4" id="KW-0653">Protein transport</keyword>
<reference evidence="6" key="1">
    <citation type="submission" date="2022-06" db="EMBL/GenBank/DDBJ databases">
        <authorList>
            <consortium name="SYNGENTA / RWTH Aachen University"/>
        </authorList>
    </citation>
    <scope>NUCLEOTIDE SEQUENCE</scope>
</reference>
<keyword evidence="3 4" id="KW-0268">Exocytosis</keyword>
<feature type="domain" description="Exocyst complex subunit Exo70 C-terminal" evidence="5">
    <location>
        <begin position="254"/>
        <end position="653"/>
    </location>
</feature>
<evidence type="ECO:0000259" key="5">
    <source>
        <dbReference type="Pfam" id="PF03081"/>
    </source>
</evidence>
<evidence type="ECO:0000256" key="1">
    <source>
        <dbReference type="ARBA" id="ARBA00006756"/>
    </source>
</evidence>
<protein>
    <recommendedName>
        <fullName evidence="4">Exocyst complex protein EXO70</fullName>
    </recommendedName>
</protein>
<evidence type="ECO:0000256" key="4">
    <source>
        <dbReference type="RuleBase" id="RU365026"/>
    </source>
</evidence>
<dbReference type="Proteomes" id="UP001153365">
    <property type="component" value="Unassembled WGS sequence"/>
</dbReference>
<dbReference type="GO" id="GO:0015031">
    <property type="term" value="P:protein transport"/>
    <property type="evidence" value="ECO:0007669"/>
    <property type="project" value="UniProtKB-KW"/>
</dbReference>
<comment type="similarity">
    <text evidence="1 4">Belongs to the EXO70 family.</text>
</comment>
<dbReference type="InterPro" id="IPR004140">
    <property type="entry name" value="Exo70"/>
</dbReference>
<dbReference type="PANTHER" id="PTHR12542">
    <property type="entry name" value="EXOCYST COMPLEX PROTEIN EXO70"/>
    <property type="match status" value="1"/>
</dbReference>
<dbReference type="AlphaFoldDB" id="A0AAV0BDX3"/>
<name>A0AAV0BDX3_PHAPC</name>
<dbReference type="GO" id="GO:0000145">
    <property type="term" value="C:exocyst"/>
    <property type="evidence" value="ECO:0007669"/>
    <property type="project" value="InterPro"/>
</dbReference>
<sequence length="657" mass="73413">MTINHTSNKFAHSTLDQSAADLVLLSTSLENSRKISERLSKMLNGFDDRLSKLEKILSPIHNETKTLTTINANIDKTILSVNQVLGNHDTALRQEMVIQKRPDSNQVSQYIVALDEIVKSISEMKRTGTTTGESYLHVQNLLETGVGHLSDIFIGWVKSFTGPPLKDPIRQTADKTQPLGFSSKEITQLSGIYDYLEKLKVTVKEERLSKLITQIVSRYSSVRIQYLNQSLKPVSSSAVESMRTGDGAGMLSSFIDCMLDMFQIEYQMLTEIFKAINQRDLKSVFSQIISPSLELLSETGQSVNSVIKRSLSSYIGSAFDTYSIISSQLDRFELEVRRRSARKENELGELLHSFKGSCLRSLPEFIADTKTFGEKLPIGSETSNTMTSEMTIAVLDYLKMLCLYQEIVEEFLSVLGDGNWIFASVSGTVGRPRNNDNGDGEQLLPKYLNDALSTLYAALESRSKNLKLPASASSTITSNAARAGIGAIYMLNNFTYIRHEVIESSIPEILGEQLEDDLNKRIRTLKVGYLEIWAPLISALMDSGGGAEDGKSGFGLGAVKSALPGQQAGAERRDVKDRLARFNEAFEEVVSLHKIARIDNWDVEMKEKLRNEIERMIVPTYAKFAQRHEGGQFSKHPSKYLKMTAEQLEESLDRLFQ</sequence>
<dbReference type="GO" id="GO:0006887">
    <property type="term" value="P:exocytosis"/>
    <property type="evidence" value="ECO:0007669"/>
    <property type="project" value="UniProtKB-KW"/>
</dbReference>
<dbReference type="Pfam" id="PF20669">
    <property type="entry name" value="Exo70_N"/>
    <property type="match status" value="1"/>
</dbReference>
<comment type="function">
    <text evidence="4">Involved in the secretory pathway as part of the exocyst complex which tethers secretory vesicles to the sites of exocytosis. Also plays a role in the assembly of the exocyst.</text>
</comment>